<accession>A0ABM1DUA6</accession>
<evidence type="ECO:0000256" key="5">
    <source>
        <dbReference type="SAM" id="MobiDB-lite"/>
    </source>
</evidence>
<dbReference type="PANTHER" id="PTHR21514">
    <property type="entry name" value="AP-4 COMPLEX ACCESSORY SUBUNIT TEPSIN"/>
    <property type="match status" value="1"/>
</dbReference>
<name>A0ABM1DUA6_PRICU</name>
<dbReference type="GeneID" id="106806176"/>
<dbReference type="InterPro" id="IPR008942">
    <property type="entry name" value="ENTH_VHS"/>
</dbReference>
<proteinExistence type="predicted"/>
<dbReference type="InterPro" id="IPR039273">
    <property type="entry name" value="TEPSIN"/>
</dbReference>
<evidence type="ECO:0000313" key="8">
    <source>
        <dbReference type="RefSeq" id="XP_014663527.1"/>
    </source>
</evidence>
<reference evidence="8" key="1">
    <citation type="submission" date="2025-08" db="UniProtKB">
        <authorList>
            <consortium name="RefSeq"/>
        </authorList>
    </citation>
    <scope>IDENTIFICATION</scope>
</reference>
<feature type="compositionally biased region" description="Acidic residues" evidence="5">
    <location>
        <begin position="261"/>
        <end position="270"/>
    </location>
</feature>
<dbReference type="InterPro" id="IPR035802">
    <property type="entry name" value="ENTH/VHS_tepsin"/>
</dbReference>
<dbReference type="Pfam" id="PF01417">
    <property type="entry name" value="ENTH"/>
    <property type="match status" value="1"/>
</dbReference>
<dbReference type="RefSeq" id="XP_014663527.1">
    <property type="nucleotide sequence ID" value="XM_014808041.1"/>
</dbReference>
<sequence length="435" mass="48045">MHTARIRDRISFIDKLPTLTQATADDDEPTPGFMISEIIGLSLESGTHCQQLIAYFLQRLASRSYHVKLKVLRLLLHCIRDGHCEFRQGLRKRSQRIKDAAGYHGPPDVMHGNAPYISVRKAAEDVLEQLFNTDVIEAETQRKPVPDKPERLHGMGTSGATGKYEGFGNAPMLPEKSIGDLVMSGLIDLKDKLVGAPESDNALLRDGLEGKFGLYSPAHLPTEAITMDSGPRCSQGQVRMESPPRCREVRIPGKPGGGWADSDDGEEGEGAPEGMKSSDTPISANLLSPRSEEELTKFNWSEEEQLVKRHLDITKSGKMITRTEVEDFVQQVLYLNVIKIVELLRDHVEDCSSSNESLLAMMLAMEALLRSGVASVGLLSSTLTSSLDVLSQRTTDDQVKYKALKIMLIMERLSDVNRSSRMPTKSSTAKPLFAN</sequence>
<feature type="compositionally biased region" description="Polar residues" evidence="5">
    <location>
        <begin position="277"/>
        <end position="288"/>
    </location>
</feature>
<dbReference type="SUPFAM" id="SSF48464">
    <property type="entry name" value="ENTH/VHS domain"/>
    <property type="match status" value="1"/>
</dbReference>
<evidence type="ECO:0000256" key="2">
    <source>
        <dbReference type="ARBA" id="ARBA00004601"/>
    </source>
</evidence>
<evidence type="ECO:0000256" key="3">
    <source>
        <dbReference type="ARBA" id="ARBA00023034"/>
    </source>
</evidence>
<evidence type="ECO:0000256" key="4">
    <source>
        <dbReference type="ARBA" id="ARBA00023329"/>
    </source>
</evidence>
<dbReference type="Proteomes" id="UP000695022">
    <property type="component" value="Unplaced"/>
</dbReference>
<gene>
    <name evidence="8" type="primary">LOC106806176</name>
</gene>
<evidence type="ECO:0000259" key="6">
    <source>
        <dbReference type="PROSITE" id="PS50942"/>
    </source>
</evidence>
<keyword evidence="4" id="KW-0968">Cytoplasmic vesicle</keyword>
<comment type="subcellular location">
    <subcellularLocation>
        <location evidence="1">Cytoplasmic vesicle</location>
    </subcellularLocation>
    <subcellularLocation>
        <location evidence="2">Golgi apparatus</location>
        <location evidence="2">trans-Golgi network</location>
    </subcellularLocation>
</comment>
<dbReference type="CDD" id="cd03572">
    <property type="entry name" value="ENTH_like_Tepsin"/>
    <property type="match status" value="1"/>
</dbReference>
<dbReference type="InterPro" id="IPR013809">
    <property type="entry name" value="ENTH"/>
</dbReference>
<dbReference type="Gene3D" id="1.25.40.90">
    <property type="match status" value="1"/>
</dbReference>
<feature type="compositionally biased region" description="Basic and acidic residues" evidence="5">
    <location>
        <begin position="242"/>
        <end position="251"/>
    </location>
</feature>
<evidence type="ECO:0000313" key="7">
    <source>
        <dbReference type="Proteomes" id="UP000695022"/>
    </source>
</evidence>
<feature type="domain" description="ENTH" evidence="6">
    <location>
        <begin position="7"/>
        <end position="140"/>
    </location>
</feature>
<protein>
    <submittedName>
        <fullName evidence="8">AP-4 complex accessory subunit tepsin-like isoform X1</fullName>
    </submittedName>
</protein>
<evidence type="ECO:0000256" key="1">
    <source>
        <dbReference type="ARBA" id="ARBA00004541"/>
    </source>
</evidence>
<feature type="region of interest" description="Disordered" evidence="5">
    <location>
        <begin position="223"/>
        <end position="288"/>
    </location>
</feature>
<organism evidence="7 8">
    <name type="scientific">Priapulus caudatus</name>
    <name type="common">Priapulid worm</name>
    <dbReference type="NCBI Taxonomy" id="37621"/>
    <lineage>
        <taxon>Eukaryota</taxon>
        <taxon>Metazoa</taxon>
        <taxon>Ecdysozoa</taxon>
        <taxon>Scalidophora</taxon>
        <taxon>Priapulida</taxon>
        <taxon>Priapulimorpha</taxon>
        <taxon>Priapulimorphida</taxon>
        <taxon>Priapulidae</taxon>
        <taxon>Priapulus</taxon>
    </lineage>
</organism>
<keyword evidence="7" id="KW-1185">Reference proteome</keyword>
<dbReference type="PROSITE" id="PS50942">
    <property type="entry name" value="ENTH"/>
    <property type="match status" value="1"/>
</dbReference>
<dbReference type="PANTHER" id="PTHR21514:SF0">
    <property type="entry name" value="AP-4 COMPLEX ACCESSORY SUBUNIT TEPSIN"/>
    <property type="match status" value="1"/>
</dbReference>
<keyword evidence="3" id="KW-0333">Golgi apparatus</keyword>